<evidence type="ECO:0000256" key="3">
    <source>
        <dbReference type="ARBA" id="ARBA00008562"/>
    </source>
</evidence>
<feature type="domain" description="FAD-dependent oxidoreductase 2 FAD-binding" evidence="15">
    <location>
        <begin position="10"/>
        <end position="384"/>
    </location>
</feature>
<reference evidence="17 18" key="1">
    <citation type="submission" date="2014-04" db="EMBL/GenBank/DDBJ databases">
        <title>Draft genome sequence of Hydrogenovibrio marinus MH-110, a model organism for aerobic H2 metabolism.</title>
        <authorList>
            <person name="Cha H.J."/>
            <person name="Jo B.H."/>
            <person name="Hwang B.H."/>
        </authorList>
    </citation>
    <scope>NUCLEOTIDE SEQUENCE [LARGE SCALE GENOMIC DNA]</scope>
    <source>
        <strain evidence="17 18">MH-110</strain>
    </source>
</reference>
<dbReference type="Gene3D" id="3.90.700.10">
    <property type="entry name" value="Succinate dehydrogenase/fumarate reductase flavoprotein, catalytic domain"/>
    <property type="match status" value="1"/>
</dbReference>
<accession>A0A066ZRA0</accession>
<dbReference type="UniPathway" id="UPA00253">
    <property type="reaction ID" value="UER00326"/>
</dbReference>
<dbReference type="GO" id="GO:0005737">
    <property type="term" value="C:cytoplasm"/>
    <property type="evidence" value="ECO:0007669"/>
    <property type="project" value="UniProtKB-SubCell"/>
</dbReference>
<keyword evidence="9 13" id="KW-0560">Oxidoreductase</keyword>
<evidence type="ECO:0000313" key="17">
    <source>
        <dbReference type="EMBL" id="KDN94779.1"/>
    </source>
</evidence>
<protein>
    <recommendedName>
        <fullName evidence="5 11">L-aspartate oxidase</fullName>
        <ecNumber evidence="4 11">1.4.3.16</ecNumber>
    </recommendedName>
</protein>
<sequence>MTSAFKQQTDILVIGSGIAGLSIALKLARHYRVTVVAKAALQEGSTQHAQGGIAAVLDPFDSVESHIKDTLEAGAGLCEEDAVRLVTTKGTPAIYELIELGVPFSKDTTSDDYHLTQEGGHSHRRVIHAADHTGKSVAETLIERVSENPNITLLPEHMTVDLILNSDRSECLGSYVLDKNTNKVEAVLAHYTVLATGGASKTYLYTSNPDTSTGDGIAMAWRAGCTIANMEFNQFHPTCLYHPQDRSFLISEAVRGEGGILKLPNGHAFMSEYDPRADLAPRDIVARAIDQEMKRHGIDCVYLDISHRPADFIIHHFPTIYARCLKVGIDITKEPIPVVPAAHYTCGGIKTDLNGKTDLKRLFAIGETAYTGLHGANRLASNSLVEGLVFAETAYEWIEVHFEPVSSETFFCVKNWDTSFVTQAKEKVLISHDWDELRRLMWDYVGIVRTNKRLNRALKRIRILKQEVREYFYAHTLTSDLLELRNLTEVAELMVRSAIKRKESRGLHYNLDYPKTKPKAKPTFLKPKKKLPKTSAETKKK</sequence>
<feature type="domain" description="Fumarate reductase/succinate dehydrogenase flavoprotein-like C-terminal" evidence="16">
    <location>
        <begin position="435"/>
        <end position="517"/>
    </location>
</feature>
<evidence type="ECO:0000256" key="13">
    <source>
        <dbReference type="RuleBase" id="RU362049"/>
    </source>
</evidence>
<keyword evidence="8 13" id="KW-0274">FAD</keyword>
<feature type="active site" description="Proton acceptor" evidence="12">
    <location>
        <position position="282"/>
    </location>
</feature>
<keyword evidence="18" id="KW-1185">Reference proteome</keyword>
<feature type="region of interest" description="Disordered" evidence="14">
    <location>
        <begin position="510"/>
        <end position="541"/>
    </location>
</feature>
<dbReference type="InterPro" id="IPR027477">
    <property type="entry name" value="Succ_DH/fumarate_Rdtase_cat_sf"/>
</dbReference>
<name>A0A066ZRA0_HYDMR</name>
<comment type="catalytic activity">
    <reaction evidence="10">
        <text>L-aspartate + O2 = iminosuccinate + H2O2</text>
        <dbReference type="Rhea" id="RHEA:25876"/>
        <dbReference type="ChEBI" id="CHEBI:15379"/>
        <dbReference type="ChEBI" id="CHEBI:16240"/>
        <dbReference type="ChEBI" id="CHEBI:29991"/>
        <dbReference type="ChEBI" id="CHEBI:77875"/>
        <dbReference type="EC" id="1.4.3.16"/>
    </reaction>
    <physiologicalReaction direction="left-to-right" evidence="10">
        <dbReference type="Rhea" id="RHEA:25877"/>
    </physiologicalReaction>
</comment>
<evidence type="ECO:0000256" key="1">
    <source>
        <dbReference type="ARBA" id="ARBA00001974"/>
    </source>
</evidence>
<evidence type="ECO:0000256" key="8">
    <source>
        <dbReference type="ARBA" id="ARBA00022827"/>
    </source>
</evidence>
<evidence type="ECO:0000313" key="18">
    <source>
        <dbReference type="Proteomes" id="UP000027341"/>
    </source>
</evidence>
<evidence type="ECO:0000256" key="12">
    <source>
        <dbReference type="PIRSR" id="PIRSR000171-1"/>
    </source>
</evidence>
<dbReference type="NCBIfam" id="TIGR00551">
    <property type="entry name" value="nadB"/>
    <property type="match status" value="1"/>
</dbReference>
<evidence type="ECO:0000256" key="9">
    <source>
        <dbReference type="ARBA" id="ARBA00023002"/>
    </source>
</evidence>
<dbReference type="Pfam" id="PF00890">
    <property type="entry name" value="FAD_binding_2"/>
    <property type="match status" value="1"/>
</dbReference>
<dbReference type="Proteomes" id="UP000027341">
    <property type="component" value="Unassembled WGS sequence"/>
</dbReference>
<comment type="cofactor">
    <cofactor evidence="1 13">
        <name>FAD</name>
        <dbReference type="ChEBI" id="CHEBI:57692"/>
    </cofactor>
</comment>
<dbReference type="GO" id="GO:0008734">
    <property type="term" value="F:L-aspartate oxidase activity"/>
    <property type="evidence" value="ECO:0007669"/>
    <property type="project" value="UniProtKB-UniRule"/>
</dbReference>
<evidence type="ECO:0000256" key="4">
    <source>
        <dbReference type="ARBA" id="ARBA00012173"/>
    </source>
</evidence>
<dbReference type="RefSeq" id="WP_035628770.1">
    <property type="nucleotide sequence ID" value="NZ_AP020335.1"/>
</dbReference>
<dbReference type="Gene3D" id="1.20.58.100">
    <property type="entry name" value="Fumarate reductase/succinate dehydrogenase flavoprotein-like, C-terminal domain"/>
    <property type="match status" value="1"/>
</dbReference>
<dbReference type="STRING" id="28885.EI16_00230"/>
<evidence type="ECO:0000256" key="14">
    <source>
        <dbReference type="SAM" id="MobiDB-lite"/>
    </source>
</evidence>
<evidence type="ECO:0000256" key="7">
    <source>
        <dbReference type="ARBA" id="ARBA00022642"/>
    </source>
</evidence>
<comment type="caution">
    <text evidence="17">The sequence shown here is derived from an EMBL/GenBank/DDBJ whole genome shotgun (WGS) entry which is preliminary data.</text>
</comment>
<evidence type="ECO:0000259" key="15">
    <source>
        <dbReference type="Pfam" id="PF00890"/>
    </source>
</evidence>
<dbReference type="Gene3D" id="3.50.50.60">
    <property type="entry name" value="FAD/NAD(P)-binding domain"/>
    <property type="match status" value="1"/>
</dbReference>
<dbReference type="AlphaFoldDB" id="A0A066ZRA0"/>
<keyword evidence="6 13" id="KW-0285">Flavoprotein</keyword>
<dbReference type="EMBL" id="JMIU01000001">
    <property type="protein sequence ID" value="KDN94779.1"/>
    <property type="molecule type" value="Genomic_DNA"/>
</dbReference>
<evidence type="ECO:0000256" key="5">
    <source>
        <dbReference type="ARBA" id="ARBA00021901"/>
    </source>
</evidence>
<organism evidence="17 18">
    <name type="scientific">Hydrogenovibrio marinus</name>
    <dbReference type="NCBI Taxonomy" id="28885"/>
    <lineage>
        <taxon>Bacteria</taxon>
        <taxon>Pseudomonadati</taxon>
        <taxon>Pseudomonadota</taxon>
        <taxon>Gammaproteobacteria</taxon>
        <taxon>Thiotrichales</taxon>
        <taxon>Piscirickettsiaceae</taxon>
        <taxon>Hydrogenovibrio</taxon>
    </lineage>
</organism>
<comment type="function">
    <text evidence="13">Catalyzes the oxidation of L-aspartate to iminoaspartate.</text>
</comment>
<evidence type="ECO:0000259" key="16">
    <source>
        <dbReference type="Pfam" id="PF02910"/>
    </source>
</evidence>
<dbReference type="InterPro" id="IPR015939">
    <property type="entry name" value="Fum_Rdtase/Succ_DH_flav-like_C"/>
</dbReference>
<keyword evidence="7 13" id="KW-0662">Pyridine nucleotide biosynthesis</keyword>
<feature type="compositionally biased region" description="Basic residues" evidence="14">
    <location>
        <begin position="516"/>
        <end position="532"/>
    </location>
</feature>
<evidence type="ECO:0000256" key="2">
    <source>
        <dbReference type="ARBA" id="ARBA00004950"/>
    </source>
</evidence>
<dbReference type="SUPFAM" id="SSF56425">
    <property type="entry name" value="Succinate dehydrogenase/fumarate reductase flavoprotein, catalytic domain"/>
    <property type="match status" value="1"/>
</dbReference>
<evidence type="ECO:0000256" key="6">
    <source>
        <dbReference type="ARBA" id="ARBA00022630"/>
    </source>
</evidence>
<comment type="subcellular location">
    <subcellularLocation>
        <location evidence="13">Cytoplasm</location>
    </subcellularLocation>
</comment>
<dbReference type="FunFam" id="1.20.58.100:FF:000002">
    <property type="entry name" value="L-aspartate oxidase"/>
    <property type="match status" value="1"/>
</dbReference>
<dbReference type="Pfam" id="PF02910">
    <property type="entry name" value="Succ_DH_flav_C"/>
    <property type="match status" value="1"/>
</dbReference>
<dbReference type="SUPFAM" id="SSF46977">
    <property type="entry name" value="Succinate dehydrogenase/fumarate reductase flavoprotein C-terminal domain"/>
    <property type="match status" value="1"/>
</dbReference>
<comment type="pathway">
    <text evidence="2 13">Cofactor biosynthesis; NAD(+) biosynthesis; iminoaspartate from L-aspartate (oxidase route): step 1/1.</text>
</comment>
<gene>
    <name evidence="17" type="ORF">EI16_00230</name>
</gene>
<dbReference type="PIRSF" id="PIRSF000171">
    <property type="entry name" value="SDHA_APRA_LASPO"/>
    <property type="match status" value="1"/>
</dbReference>
<dbReference type="FunFam" id="3.90.700.10:FF:000002">
    <property type="entry name" value="L-aspartate oxidase"/>
    <property type="match status" value="1"/>
</dbReference>
<dbReference type="PANTHER" id="PTHR42716:SF2">
    <property type="entry name" value="L-ASPARTATE OXIDASE, CHLOROPLASTIC"/>
    <property type="match status" value="1"/>
</dbReference>
<dbReference type="PRINTS" id="PR00368">
    <property type="entry name" value="FADPNR"/>
</dbReference>
<proteinExistence type="inferred from homology"/>
<evidence type="ECO:0000256" key="11">
    <source>
        <dbReference type="NCBIfam" id="TIGR00551"/>
    </source>
</evidence>
<dbReference type="NCBIfam" id="NF006567">
    <property type="entry name" value="PRK09077.1"/>
    <property type="match status" value="1"/>
</dbReference>
<dbReference type="SUPFAM" id="SSF51905">
    <property type="entry name" value="FAD/NAD(P)-binding domain"/>
    <property type="match status" value="1"/>
</dbReference>
<dbReference type="GO" id="GO:0034628">
    <property type="term" value="P:'de novo' NAD+ biosynthetic process from L-aspartate"/>
    <property type="evidence" value="ECO:0007669"/>
    <property type="project" value="TreeGrafter"/>
</dbReference>
<dbReference type="InterPro" id="IPR036188">
    <property type="entry name" value="FAD/NAD-bd_sf"/>
</dbReference>
<dbReference type="InterPro" id="IPR037099">
    <property type="entry name" value="Fum_R/Succ_DH_flav-like_C_sf"/>
</dbReference>
<dbReference type="PANTHER" id="PTHR42716">
    <property type="entry name" value="L-ASPARTATE OXIDASE"/>
    <property type="match status" value="1"/>
</dbReference>
<dbReference type="InterPro" id="IPR003953">
    <property type="entry name" value="FAD-dep_OxRdtase_2_FAD-bd"/>
</dbReference>
<dbReference type="InterPro" id="IPR005288">
    <property type="entry name" value="NadB"/>
</dbReference>
<comment type="similarity">
    <text evidence="3 13">Belongs to the FAD-dependent oxidoreductase 2 family. NadB subfamily.</text>
</comment>
<dbReference type="EC" id="1.4.3.16" evidence="4 11"/>
<evidence type="ECO:0000256" key="10">
    <source>
        <dbReference type="ARBA" id="ARBA00048305"/>
    </source>
</evidence>